<evidence type="ECO:0000313" key="5">
    <source>
        <dbReference type="Proteomes" id="UP001138997"/>
    </source>
</evidence>
<dbReference type="EMBL" id="JAJOMB010000009">
    <property type="protein sequence ID" value="MCD5312934.1"/>
    <property type="molecule type" value="Genomic_DNA"/>
</dbReference>
<feature type="compositionally biased region" description="Gly residues" evidence="1">
    <location>
        <begin position="48"/>
        <end position="62"/>
    </location>
</feature>
<dbReference type="SUPFAM" id="SSF55073">
    <property type="entry name" value="Nucleotide cyclase"/>
    <property type="match status" value="1"/>
</dbReference>
<dbReference type="PANTHER" id="PTHR33121">
    <property type="entry name" value="CYCLIC DI-GMP PHOSPHODIESTERASE PDEF"/>
    <property type="match status" value="1"/>
</dbReference>
<comment type="caution">
    <text evidence="4">The sequence shown here is derived from an EMBL/GenBank/DDBJ whole genome shotgun (WGS) entry which is preliminary data.</text>
</comment>
<accession>A0A9X1NG35</accession>
<sequence length="686" mass="72672">MNTTPEKAGAFPQSTPQHLVRIRSRANGTRSIRDGGASMSQSTPTVGADGGNGNGKSNGSGNGTSAAPVPAERDVLALDGTSVNTALFAWEWARLMAGTGFVAADRTVVVADLRRWTIRLIETLRAVEFDPGPASELGQALVQMGFGAPDALGRTTALIIRRFLGGDDEELQQRVAEVISAISAGFVRAVRDKTLEEQDAIRSSALLALERVRDDQRRAELRDPLTGLLNRKGFTAALTELLATSPPGVLGVCLLTLGGFEPLDRGFGPAVGDQLLRTVAERLQTRFPGQQELIGRVGRDEFIVAAIGVQSMGHNQQRTGDTTSAEGVAERVAGAQNAVRAPIALGEQAMVLSPSVGVVSRPTASADPETVLRDVGLAGAWARERGTGSIALFEVERAAKQVAGLTLAAELPRAITSGRLLAHYQPIVGLRSGRVEMVEALARWEHERLGLLEPDSFIPLAQRAGLIEELGRSVLERACRQARAWDRSLGRGPAVSVNLDPQQLTEQATVRHVVTVLESTGLPPHQLQLEITEHAALGDPSAQAVIRDLAHVGVSLALDDFGTGRAHLARLAELPGLGVRTLKLAGDFLAAERPLPSPADAAPVRRASRLFGSGRQQPPAPGSGRRDVLASTIALAHRLGMQVTVEGVETAADQELVTSLGADHAQGSFYSVPMPVADCNEYLRRP</sequence>
<dbReference type="Proteomes" id="UP001138997">
    <property type="component" value="Unassembled WGS sequence"/>
</dbReference>
<evidence type="ECO:0000259" key="3">
    <source>
        <dbReference type="PROSITE" id="PS50887"/>
    </source>
</evidence>
<dbReference type="GO" id="GO:0071111">
    <property type="term" value="F:cyclic-guanylate-specific phosphodiesterase activity"/>
    <property type="evidence" value="ECO:0007669"/>
    <property type="project" value="InterPro"/>
</dbReference>
<dbReference type="InterPro" id="IPR029787">
    <property type="entry name" value="Nucleotide_cyclase"/>
</dbReference>
<proteinExistence type="predicted"/>
<dbReference type="Pfam" id="PF00563">
    <property type="entry name" value="EAL"/>
    <property type="match status" value="2"/>
</dbReference>
<feature type="domain" description="EAL" evidence="2">
    <location>
        <begin position="404"/>
        <end position="686"/>
    </location>
</feature>
<dbReference type="CDD" id="cd01948">
    <property type="entry name" value="EAL"/>
    <property type="match status" value="1"/>
</dbReference>
<reference evidence="4" key="1">
    <citation type="submission" date="2021-11" db="EMBL/GenBank/DDBJ databases">
        <title>Streptomyces corallinus and Kineosporia corallina sp. nov., two new coral-derived marine actinobacteria.</title>
        <authorList>
            <person name="Buangrab K."/>
            <person name="Sutthacheep M."/>
            <person name="Yeemin T."/>
            <person name="Harunari E."/>
            <person name="Igarashi Y."/>
            <person name="Sripreechasak P."/>
            <person name="Kanchanasin P."/>
            <person name="Tanasupawat S."/>
            <person name="Phongsopitanun W."/>
        </authorList>
    </citation>
    <scope>NUCLEOTIDE SEQUENCE</scope>
    <source>
        <strain evidence="4">JCM 31032</strain>
    </source>
</reference>
<dbReference type="Gene3D" id="3.20.20.450">
    <property type="entry name" value="EAL domain"/>
    <property type="match status" value="1"/>
</dbReference>
<dbReference type="InterPro" id="IPR001633">
    <property type="entry name" value="EAL_dom"/>
</dbReference>
<name>A0A9X1NG35_9ACTN</name>
<dbReference type="NCBIfam" id="TIGR00254">
    <property type="entry name" value="GGDEF"/>
    <property type="match status" value="1"/>
</dbReference>
<dbReference type="Pfam" id="PF00990">
    <property type="entry name" value="GGDEF"/>
    <property type="match status" value="1"/>
</dbReference>
<dbReference type="AlphaFoldDB" id="A0A9X1NG35"/>
<dbReference type="InterPro" id="IPR000160">
    <property type="entry name" value="GGDEF_dom"/>
</dbReference>
<dbReference type="SMART" id="SM00052">
    <property type="entry name" value="EAL"/>
    <property type="match status" value="1"/>
</dbReference>
<evidence type="ECO:0000259" key="2">
    <source>
        <dbReference type="PROSITE" id="PS50883"/>
    </source>
</evidence>
<dbReference type="InterPro" id="IPR043128">
    <property type="entry name" value="Rev_trsase/Diguanyl_cyclase"/>
</dbReference>
<dbReference type="SUPFAM" id="SSF141868">
    <property type="entry name" value="EAL domain-like"/>
    <property type="match status" value="2"/>
</dbReference>
<dbReference type="PROSITE" id="PS50883">
    <property type="entry name" value="EAL"/>
    <property type="match status" value="1"/>
</dbReference>
<organism evidence="4 5">
    <name type="scientific">Kineosporia babensis</name>
    <dbReference type="NCBI Taxonomy" id="499548"/>
    <lineage>
        <taxon>Bacteria</taxon>
        <taxon>Bacillati</taxon>
        <taxon>Actinomycetota</taxon>
        <taxon>Actinomycetes</taxon>
        <taxon>Kineosporiales</taxon>
        <taxon>Kineosporiaceae</taxon>
        <taxon>Kineosporia</taxon>
    </lineage>
</organism>
<keyword evidence="5" id="KW-1185">Reference proteome</keyword>
<dbReference type="RefSeq" id="WP_231443653.1">
    <property type="nucleotide sequence ID" value="NZ_JAJOMB010000009.1"/>
</dbReference>
<dbReference type="InterPro" id="IPR035919">
    <property type="entry name" value="EAL_sf"/>
</dbReference>
<dbReference type="Gene3D" id="3.30.70.270">
    <property type="match status" value="1"/>
</dbReference>
<dbReference type="PROSITE" id="PS50887">
    <property type="entry name" value="GGDEF"/>
    <property type="match status" value="1"/>
</dbReference>
<feature type="domain" description="GGDEF" evidence="3">
    <location>
        <begin position="248"/>
        <end position="395"/>
    </location>
</feature>
<dbReference type="SMART" id="SM00267">
    <property type="entry name" value="GGDEF"/>
    <property type="match status" value="1"/>
</dbReference>
<dbReference type="CDD" id="cd01949">
    <property type="entry name" value="GGDEF"/>
    <property type="match status" value="1"/>
</dbReference>
<evidence type="ECO:0000256" key="1">
    <source>
        <dbReference type="SAM" id="MobiDB-lite"/>
    </source>
</evidence>
<dbReference type="PANTHER" id="PTHR33121:SF70">
    <property type="entry name" value="SIGNALING PROTEIN YKOW"/>
    <property type="match status" value="1"/>
</dbReference>
<feature type="region of interest" description="Disordered" evidence="1">
    <location>
        <begin position="29"/>
        <end position="68"/>
    </location>
</feature>
<evidence type="ECO:0000313" key="4">
    <source>
        <dbReference type="EMBL" id="MCD5312934.1"/>
    </source>
</evidence>
<dbReference type="InterPro" id="IPR050706">
    <property type="entry name" value="Cyclic-di-GMP_PDE-like"/>
</dbReference>
<protein>
    <submittedName>
        <fullName evidence="4">Phosphodiesterase</fullName>
    </submittedName>
</protein>
<gene>
    <name evidence="4" type="ORF">LR394_18665</name>
</gene>